<dbReference type="InterPro" id="IPR001789">
    <property type="entry name" value="Sig_transdc_resp-reg_receiver"/>
</dbReference>
<dbReference type="PANTHER" id="PTHR43228:SF1">
    <property type="entry name" value="TWO-COMPONENT RESPONSE REGULATOR ARR22"/>
    <property type="match status" value="1"/>
</dbReference>
<evidence type="ECO:0000313" key="4">
    <source>
        <dbReference type="Proteomes" id="UP000186513"/>
    </source>
</evidence>
<dbReference type="SUPFAM" id="SSF52172">
    <property type="entry name" value="CheY-like"/>
    <property type="match status" value="1"/>
</dbReference>
<feature type="domain" description="Response regulatory" evidence="2">
    <location>
        <begin position="7"/>
        <end position="122"/>
    </location>
</feature>
<dbReference type="SMART" id="SM00448">
    <property type="entry name" value="REC"/>
    <property type="match status" value="1"/>
</dbReference>
<gene>
    <name evidence="3" type="ORF">SAMN02745887_01330</name>
</gene>
<dbReference type="AlphaFoldDB" id="A0A1K2HCW8"/>
<reference evidence="3 4" key="1">
    <citation type="submission" date="2016-11" db="EMBL/GenBank/DDBJ databases">
        <authorList>
            <person name="Jaros S."/>
            <person name="Januszkiewicz K."/>
            <person name="Wedrychowicz H."/>
        </authorList>
    </citation>
    <scope>NUCLEOTIDE SEQUENCE [LARGE SCALE GENOMIC DNA]</scope>
    <source>
        <strain evidence="3 4">DSM 18899</strain>
    </source>
</reference>
<accession>A0A1K2HCW8</accession>
<dbReference type="InterPro" id="IPR052048">
    <property type="entry name" value="ST_Response_Regulator"/>
</dbReference>
<protein>
    <submittedName>
        <fullName evidence="3">Two-component system, chemotaxis family, response regulator CheY</fullName>
    </submittedName>
</protein>
<dbReference type="PANTHER" id="PTHR43228">
    <property type="entry name" value="TWO-COMPONENT RESPONSE REGULATOR"/>
    <property type="match status" value="1"/>
</dbReference>
<feature type="modified residue" description="4-aspartylphosphate" evidence="1">
    <location>
        <position position="57"/>
    </location>
</feature>
<dbReference type="GO" id="GO:0000160">
    <property type="term" value="P:phosphorelay signal transduction system"/>
    <property type="evidence" value="ECO:0007669"/>
    <property type="project" value="InterPro"/>
</dbReference>
<dbReference type="InterPro" id="IPR011006">
    <property type="entry name" value="CheY-like_superfamily"/>
</dbReference>
<dbReference type="RefSeq" id="WP_072427922.1">
    <property type="nucleotide sequence ID" value="NZ_FPKR01000004.1"/>
</dbReference>
<sequence length="124" mass="13113">MPADKPSFFVIDDDSILRTLIRGILTDAGLEHAGSASTGEEGIQGCQDKSPDLVLLDINLPGSDGIDVLATLRQLRKPPKVIMVSAEATLPRVKAATALGVDGFIVKPFSAGKLIEAVENALRY</sequence>
<evidence type="ECO:0000256" key="1">
    <source>
        <dbReference type="PROSITE-ProRule" id="PRU00169"/>
    </source>
</evidence>
<dbReference type="PROSITE" id="PS50110">
    <property type="entry name" value="RESPONSE_REGULATORY"/>
    <property type="match status" value="1"/>
</dbReference>
<dbReference type="OrthoDB" id="9103936at2"/>
<keyword evidence="1" id="KW-0597">Phosphoprotein</keyword>
<organism evidence="3 4">
    <name type="scientific">Chitinimonas taiwanensis DSM 18899</name>
    <dbReference type="NCBI Taxonomy" id="1121279"/>
    <lineage>
        <taxon>Bacteria</taxon>
        <taxon>Pseudomonadati</taxon>
        <taxon>Pseudomonadota</taxon>
        <taxon>Betaproteobacteria</taxon>
        <taxon>Neisseriales</taxon>
        <taxon>Chitinibacteraceae</taxon>
        <taxon>Chitinimonas</taxon>
    </lineage>
</organism>
<proteinExistence type="predicted"/>
<dbReference type="Pfam" id="PF00072">
    <property type="entry name" value="Response_reg"/>
    <property type="match status" value="1"/>
</dbReference>
<evidence type="ECO:0000313" key="3">
    <source>
        <dbReference type="EMBL" id="SFZ74603.1"/>
    </source>
</evidence>
<name>A0A1K2HCW8_9NEIS</name>
<evidence type="ECO:0000259" key="2">
    <source>
        <dbReference type="PROSITE" id="PS50110"/>
    </source>
</evidence>
<dbReference type="EMBL" id="FPKR01000004">
    <property type="protein sequence ID" value="SFZ74603.1"/>
    <property type="molecule type" value="Genomic_DNA"/>
</dbReference>
<keyword evidence="4" id="KW-1185">Reference proteome</keyword>
<dbReference type="STRING" id="1121279.SAMN02745887_01330"/>
<dbReference type="Gene3D" id="3.40.50.2300">
    <property type="match status" value="1"/>
</dbReference>
<dbReference type="Proteomes" id="UP000186513">
    <property type="component" value="Unassembled WGS sequence"/>
</dbReference>